<feature type="compositionally biased region" description="Polar residues" evidence="6">
    <location>
        <begin position="567"/>
        <end position="585"/>
    </location>
</feature>
<proteinExistence type="inferred from homology"/>
<dbReference type="InterPro" id="IPR006073">
    <property type="entry name" value="GTP-bd"/>
</dbReference>
<dbReference type="InterPro" id="IPR027417">
    <property type="entry name" value="P-loop_NTPase"/>
</dbReference>
<accession>A0A1I8JH18</accession>
<dbReference type="FunFam" id="3.40.50.300:FF:000559">
    <property type="entry name" value="Nuclear/nucleolar GTPase 2"/>
    <property type="match status" value="1"/>
</dbReference>
<dbReference type="Pfam" id="PF08153">
    <property type="entry name" value="NGP1NT"/>
    <property type="match status" value="1"/>
</dbReference>
<comment type="subcellular location">
    <subcellularLocation>
        <location evidence="1 5">Nucleus</location>
        <location evidence="1 5">Nucleolus</location>
    </subcellularLocation>
</comment>
<keyword evidence="8" id="KW-1185">Reference proteome</keyword>
<feature type="compositionally biased region" description="Basic and acidic residues" evidence="6">
    <location>
        <begin position="29"/>
        <end position="40"/>
    </location>
</feature>
<evidence type="ECO:0000259" key="7">
    <source>
        <dbReference type="PROSITE" id="PS51721"/>
    </source>
</evidence>
<dbReference type="WBParaSite" id="maker-uti_cns_0047517-snap-gene-0.3-mRNA-1">
    <property type="protein sequence ID" value="maker-uti_cns_0047517-snap-gene-0.3-mRNA-1"/>
    <property type="gene ID" value="maker-uti_cns_0047517-snap-gene-0.3"/>
</dbReference>
<dbReference type="InterPro" id="IPR012971">
    <property type="entry name" value="NOG2_N_dom"/>
</dbReference>
<evidence type="ECO:0000256" key="2">
    <source>
        <dbReference type="ARBA" id="ARBA00022741"/>
    </source>
</evidence>
<evidence type="ECO:0000256" key="4">
    <source>
        <dbReference type="ARBA" id="ARBA00023242"/>
    </source>
</evidence>
<organism evidence="8 9">
    <name type="scientific">Macrostomum lignano</name>
    <dbReference type="NCBI Taxonomy" id="282301"/>
    <lineage>
        <taxon>Eukaryota</taxon>
        <taxon>Metazoa</taxon>
        <taxon>Spiralia</taxon>
        <taxon>Lophotrochozoa</taxon>
        <taxon>Platyhelminthes</taxon>
        <taxon>Rhabditophora</taxon>
        <taxon>Macrostomorpha</taxon>
        <taxon>Macrostomida</taxon>
        <taxon>Macrostomidae</taxon>
        <taxon>Macrostomum</taxon>
    </lineage>
</organism>
<evidence type="ECO:0000256" key="1">
    <source>
        <dbReference type="ARBA" id="ARBA00004604"/>
    </source>
</evidence>
<keyword evidence="3 5" id="KW-0342">GTP-binding</keyword>
<feature type="compositionally biased region" description="Basic and acidic residues" evidence="6">
    <location>
        <begin position="556"/>
        <end position="566"/>
    </location>
</feature>
<name>A0A1I8JH18_9PLAT</name>
<dbReference type="Gene3D" id="3.40.50.300">
    <property type="entry name" value="P-loop containing nucleotide triphosphate hydrolases"/>
    <property type="match status" value="1"/>
</dbReference>
<feature type="compositionally biased region" description="Low complexity" evidence="6">
    <location>
        <begin position="511"/>
        <end position="521"/>
    </location>
</feature>
<dbReference type="GO" id="GO:0005525">
    <property type="term" value="F:GTP binding"/>
    <property type="evidence" value="ECO:0007669"/>
    <property type="project" value="UniProtKB-KW"/>
</dbReference>
<dbReference type="AlphaFoldDB" id="A0A1I8JH18"/>
<evidence type="ECO:0000256" key="5">
    <source>
        <dbReference type="RuleBase" id="RU364023"/>
    </source>
</evidence>
<feature type="compositionally biased region" description="Acidic residues" evidence="6">
    <location>
        <begin position="522"/>
        <end position="555"/>
    </location>
</feature>
<dbReference type="InterPro" id="IPR050755">
    <property type="entry name" value="TRAFAC_YlqF/YawG_RiboMat"/>
</dbReference>
<protein>
    <recommendedName>
        <fullName evidence="5">Nucleolar GTP-binding protein 2</fullName>
    </recommendedName>
</protein>
<evidence type="ECO:0000256" key="3">
    <source>
        <dbReference type="ARBA" id="ARBA00023134"/>
    </source>
</evidence>
<feature type="compositionally biased region" description="Basic residues" evidence="6">
    <location>
        <begin position="634"/>
        <end position="646"/>
    </location>
</feature>
<dbReference type="Pfam" id="PF01926">
    <property type="entry name" value="MMR_HSR1"/>
    <property type="match status" value="1"/>
</dbReference>
<dbReference type="PRINTS" id="PR00326">
    <property type="entry name" value="GTP1OBG"/>
</dbReference>
<evidence type="ECO:0000313" key="9">
    <source>
        <dbReference type="WBParaSite" id="maker-uti_cns_0047517-snap-gene-0.3-mRNA-1"/>
    </source>
</evidence>
<dbReference type="Proteomes" id="UP000095280">
    <property type="component" value="Unplaced"/>
</dbReference>
<evidence type="ECO:0000313" key="8">
    <source>
        <dbReference type="Proteomes" id="UP000095280"/>
    </source>
</evidence>
<comment type="similarity">
    <text evidence="5">Belongs to the TRAFAC class YlqF/YawG GTPase family. NOG2 subfamily.</text>
</comment>
<feature type="compositionally biased region" description="Low complexity" evidence="6">
    <location>
        <begin position="647"/>
        <end position="662"/>
    </location>
</feature>
<dbReference type="PANTHER" id="PTHR11089:SF9">
    <property type="entry name" value="NUCLEOLAR GTP-BINDING PROTEIN 2"/>
    <property type="match status" value="1"/>
</dbReference>
<dbReference type="InterPro" id="IPR023179">
    <property type="entry name" value="GTP-bd_ortho_bundle_sf"/>
</dbReference>
<feature type="compositionally biased region" description="Low complexity" evidence="6">
    <location>
        <begin position="485"/>
        <end position="496"/>
    </location>
</feature>
<comment type="function">
    <text evidence="5">GTPase that associates with pre-60S ribosomal subunits in the nucleolus and is required for their nuclear export and maturation.</text>
</comment>
<dbReference type="InterPro" id="IPR030378">
    <property type="entry name" value="G_CP_dom"/>
</dbReference>
<keyword evidence="2 5" id="KW-0547">Nucleotide-binding</keyword>
<feature type="region of interest" description="Disordered" evidence="6">
    <location>
        <begin position="482"/>
        <end position="682"/>
    </location>
</feature>
<keyword evidence="4 5" id="KW-0539">Nucleus</keyword>
<dbReference type="Gene3D" id="1.10.1580.10">
    <property type="match status" value="1"/>
</dbReference>
<evidence type="ECO:0000256" key="6">
    <source>
        <dbReference type="SAM" id="MobiDB-lite"/>
    </source>
</evidence>
<dbReference type="PROSITE" id="PS51721">
    <property type="entry name" value="G_CP"/>
    <property type="match status" value="1"/>
</dbReference>
<feature type="region of interest" description="Disordered" evidence="6">
    <location>
        <begin position="1"/>
        <end position="40"/>
    </location>
</feature>
<dbReference type="GO" id="GO:0005730">
    <property type="term" value="C:nucleolus"/>
    <property type="evidence" value="ECO:0007669"/>
    <property type="project" value="UniProtKB-SubCell"/>
</dbReference>
<feature type="domain" description="CP-type G" evidence="7">
    <location>
        <begin position="213"/>
        <end position="371"/>
    </location>
</feature>
<dbReference type="InterPro" id="IPR024929">
    <property type="entry name" value="GNL2_CP_dom"/>
</dbReference>
<feature type="compositionally biased region" description="Basic and acidic residues" evidence="6">
    <location>
        <begin position="663"/>
        <end position="680"/>
    </location>
</feature>
<dbReference type="CDD" id="cd00882">
    <property type="entry name" value="Ras_like_GTPase"/>
    <property type="match status" value="1"/>
</dbReference>
<reference evidence="9" key="1">
    <citation type="submission" date="2016-11" db="UniProtKB">
        <authorList>
            <consortium name="WormBaseParasite"/>
        </authorList>
    </citation>
    <scope>IDENTIFICATION</scope>
</reference>
<sequence>MGKPKQKGQANKGKARTGNRVNSTGHSLNVDRQRTGDGMRDKSTIRRLQMYRNFKPKRDKTGKIVKAAPFQSTLPSGTVARIAPNRKWFGNTRVITQSNLQSFQDEMAKVSQDPYQVVMRRTKLPITLLNSKAKNSRVHILDTESFEETFSQKRRRKRPRLQCEDVSALAASAEARGDAYEVEKDSSLPRDDDGVRQLVSEPIFRAGQSKRVWNELYKVLDSSDVLLYVLDARDPIGTRSPHLERYLKTRKPIIFILNKVDLVPVPVTKRWKVLLSREYPTLAFHASMRNPFGKGALIGLLRQFGRLHSDKKQIAVGVIGYPNVGKSSIINTLRSKLVCKVAPIAGETKVWQYVTLMRRIHLIDCPGVVYPTGDSEADLVLKGVIRVEYLRQPELYADAVLARVRPEHLARQYSVSDWTDTEGFLEQLARQAGKLLKGGEPDLACVAKMLLNDFQRGRLPHYAQPPDVPLTDAERLALERKSKTETAAAADAAATDEAVEGLTEQTVAKPEAASEADAATSSEDDDDAAIIVEEAEEESEEEQASDEGVCDADSPEAEKKLDRDSKANSAKPASSRAKQPMQNRRSVPDFLPSFLSLMQHSGADVEQQQPTEGAEQPTEGAEQSATPQWEQRRLTKLAKAKLRKAKASGTAGAAAAGKGATTSRERRRAERDQRPKKVGEHFYTWANVKNRNLAKRLEKTGGKSGNR</sequence>
<dbReference type="PANTHER" id="PTHR11089">
    <property type="entry name" value="GTP-BINDING PROTEIN-RELATED"/>
    <property type="match status" value="1"/>
</dbReference>
<dbReference type="CDD" id="cd01858">
    <property type="entry name" value="NGP_1"/>
    <property type="match status" value="1"/>
</dbReference>
<dbReference type="SUPFAM" id="SSF52540">
    <property type="entry name" value="P-loop containing nucleoside triphosphate hydrolases"/>
    <property type="match status" value="1"/>
</dbReference>